<keyword evidence="1" id="KW-1133">Transmembrane helix</keyword>
<gene>
    <name evidence="2" type="ORF">Sango_2941500</name>
</gene>
<dbReference type="Proteomes" id="UP001289374">
    <property type="component" value="Unassembled WGS sequence"/>
</dbReference>
<dbReference type="EMBL" id="JACGWL010000823">
    <property type="protein sequence ID" value="KAK4381723.1"/>
    <property type="molecule type" value="Genomic_DNA"/>
</dbReference>
<keyword evidence="1" id="KW-0472">Membrane</keyword>
<organism evidence="2 3">
    <name type="scientific">Sesamum angolense</name>
    <dbReference type="NCBI Taxonomy" id="2727404"/>
    <lineage>
        <taxon>Eukaryota</taxon>
        <taxon>Viridiplantae</taxon>
        <taxon>Streptophyta</taxon>
        <taxon>Embryophyta</taxon>
        <taxon>Tracheophyta</taxon>
        <taxon>Spermatophyta</taxon>
        <taxon>Magnoliopsida</taxon>
        <taxon>eudicotyledons</taxon>
        <taxon>Gunneridae</taxon>
        <taxon>Pentapetalae</taxon>
        <taxon>asterids</taxon>
        <taxon>lamiids</taxon>
        <taxon>Lamiales</taxon>
        <taxon>Pedaliaceae</taxon>
        <taxon>Sesamum</taxon>
    </lineage>
</organism>
<proteinExistence type="predicted"/>
<feature type="transmembrane region" description="Helical" evidence="1">
    <location>
        <begin position="21"/>
        <end position="54"/>
    </location>
</feature>
<dbReference type="InterPro" id="IPR036312">
    <property type="entry name" value="Bifun_inhib/LTP/seed_sf"/>
</dbReference>
<name>A0AAE1T530_9LAMI</name>
<protein>
    <submittedName>
        <fullName evidence="2">Uncharacterized protein</fullName>
    </submittedName>
</protein>
<reference evidence="2" key="1">
    <citation type="submission" date="2020-06" db="EMBL/GenBank/DDBJ databases">
        <authorList>
            <person name="Li T."/>
            <person name="Hu X."/>
            <person name="Zhang T."/>
            <person name="Song X."/>
            <person name="Zhang H."/>
            <person name="Dai N."/>
            <person name="Sheng W."/>
            <person name="Hou X."/>
            <person name="Wei L."/>
        </authorList>
    </citation>
    <scope>NUCLEOTIDE SEQUENCE</scope>
    <source>
        <strain evidence="2">K16</strain>
        <tissue evidence="2">Leaf</tissue>
    </source>
</reference>
<evidence type="ECO:0000313" key="2">
    <source>
        <dbReference type="EMBL" id="KAK4381723.1"/>
    </source>
</evidence>
<dbReference type="Gene3D" id="1.10.110.10">
    <property type="entry name" value="Plant lipid-transfer and hydrophobic proteins"/>
    <property type="match status" value="1"/>
</dbReference>
<accession>A0AAE1T530</accession>
<comment type="caution">
    <text evidence="2">The sequence shown here is derived from an EMBL/GenBank/DDBJ whole genome shotgun (WGS) entry which is preliminary data.</text>
</comment>
<keyword evidence="3" id="KW-1185">Reference proteome</keyword>
<sequence length="127" mass="13619">MFSPHQNLPTLLWLETNTKPFVFLSFQIPLVTMAGIIKPMCIVLIAAVLVVAVAPRVEAATRCRTGVSSMNPGYVDHKGPLGSCRSGVKGLYDAPDRQTVCSCLKSLASSCKGVDFSKVAGLNLCYE</sequence>
<evidence type="ECO:0000256" key="1">
    <source>
        <dbReference type="SAM" id="Phobius"/>
    </source>
</evidence>
<evidence type="ECO:0000313" key="3">
    <source>
        <dbReference type="Proteomes" id="UP001289374"/>
    </source>
</evidence>
<keyword evidence="1" id="KW-0812">Transmembrane</keyword>
<dbReference type="AlphaFoldDB" id="A0AAE1T530"/>
<reference evidence="2" key="2">
    <citation type="journal article" date="2024" name="Plant">
        <title>Genomic evolution and insights into agronomic trait innovations of Sesamum species.</title>
        <authorList>
            <person name="Miao H."/>
            <person name="Wang L."/>
            <person name="Qu L."/>
            <person name="Liu H."/>
            <person name="Sun Y."/>
            <person name="Le M."/>
            <person name="Wang Q."/>
            <person name="Wei S."/>
            <person name="Zheng Y."/>
            <person name="Lin W."/>
            <person name="Duan Y."/>
            <person name="Cao H."/>
            <person name="Xiong S."/>
            <person name="Wang X."/>
            <person name="Wei L."/>
            <person name="Li C."/>
            <person name="Ma Q."/>
            <person name="Ju M."/>
            <person name="Zhao R."/>
            <person name="Li G."/>
            <person name="Mu C."/>
            <person name="Tian Q."/>
            <person name="Mei H."/>
            <person name="Zhang T."/>
            <person name="Gao T."/>
            <person name="Zhang H."/>
        </authorList>
    </citation>
    <scope>NUCLEOTIDE SEQUENCE</scope>
    <source>
        <strain evidence="2">K16</strain>
    </source>
</reference>